<keyword evidence="6" id="KW-0949">S-adenosyl-L-methionine</keyword>
<evidence type="ECO:0000259" key="17">
    <source>
        <dbReference type="Pfam" id="PF10414"/>
    </source>
</evidence>
<evidence type="ECO:0000313" key="20">
    <source>
        <dbReference type="Proteomes" id="UP000033514"/>
    </source>
</evidence>
<dbReference type="InterPro" id="IPR035996">
    <property type="entry name" value="4pyrrol_Methylase_sf"/>
</dbReference>
<dbReference type="InterPro" id="IPR006367">
    <property type="entry name" value="Sirohaem_synthase_N"/>
</dbReference>
<evidence type="ECO:0000256" key="11">
    <source>
        <dbReference type="ARBA" id="ARBA00023268"/>
    </source>
</evidence>
<dbReference type="InterPro" id="IPR014777">
    <property type="entry name" value="4pyrrole_Mease_sub1"/>
</dbReference>
<comment type="pathway">
    <text evidence="12">Porphyrin-containing compound metabolism; siroheme biosynthesis; precorrin-2 from uroporphyrinogen III: step 1/1.</text>
</comment>
<dbReference type="Gene3D" id="3.40.1010.10">
    <property type="entry name" value="Cobalt-precorrin-4 Transmethylase, Domain 1"/>
    <property type="match status" value="1"/>
</dbReference>
<dbReference type="SUPFAM" id="SSF75615">
    <property type="entry name" value="Siroheme synthase middle domains-like"/>
    <property type="match status" value="1"/>
</dbReference>
<keyword evidence="5 15" id="KW-0808">Transferase</keyword>
<evidence type="ECO:0000259" key="18">
    <source>
        <dbReference type="Pfam" id="PF14824"/>
    </source>
</evidence>
<dbReference type="GO" id="GO:0032259">
    <property type="term" value="P:methylation"/>
    <property type="evidence" value="ECO:0007669"/>
    <property type="project" value="UniProtKB-KW"/>
</dbReference>
<dbReference type="InterPro" id="IPR003043">
    <property type="entry name" value="Uropor_MeTrfase_CS"/>
</dbReference>
<dbReference type="PIRSF" id="PIRSF036426">
    <property type="entry name" value="Sirohaem_synth"/>
    <property type="match status" value="1"/>
</dbReference>
<comment type="similarity">
    <text evidence="2 15">Belongs to the precorrin methyltransferase family.</text>
</comment>
<keyword evidence="8" id="KW-0520">NAD</keyword>
<keyword evidence="7" id="KW-0560">Oxidoreductase</keyword>
<feature type="domain" description="Siroheme synthase central" evidence="18">
    <location>
        <begin position="119"/>
        <end position="143"/>
    </location>
</feature>
<keyword evidence="10" id="KW-0627">Porphyrin biosynthesis</keyword>
<feature type="domain" description="Sirohaem synthase dimerisation" evidence="17">
    <location>
        <begin position="149"/>
        <end position="194"/>
    </location>
</feature>
<evidence type="ECO:0000259" key="16">
    <source>
        <dbReference type="Pfam" id="PF00590"/>
    </source>
</evidence>
<reference evidence="19 20" key="1">
    <citation type="submission" date="2015-03" db="EMBL/GenBank/DDBJ databases">
        <authorList>
            <person name="Hassan Y.I."/>
            <person name="Lepp D."/>
            <person name="Zhou T."/>
        </authorList>
    </citation>
    <scope>NUCLEOTIDE SEQUENCE [LARGE SCALE GENOMIC DNA]</scope>
    <source>
        <strain evidence="19 20">GH2-10</strain>
    </source>
</reference>
<gene>
    <name evidence="19" type="ORF">VW35_05450</name>
</gene>
<dbReference type="EMBL" id="LAJG01000014">
    <property type="protein sequence ID" value="KKB79920.1"/>
    <property type="molecule type" value="Genomic_DNA"/>
</dbReference>
<dbReference type="CDD" id="cd11642">
    <property type="entry name" value="SUMT"/>
    <property type="match status" value="1"/>
</dbReference>
<evidence type="ECO:0000256" key="6">
    <source>
        <dbReference type="ARBA" id="ARBA00022691"/>
    </source>
</evidence>
<dbReference type="PROSITE" id="PS00840">
    <property type="entry name" value="SUMT_2"/>
    <property type="match status" value="1"/>
</dbReference>
<dbReference type="Gene3D" id="3.40.50.720">
    <property type="entry name" value="NAD(P)-binding Rossmann-like Domain"/>
    <property type="match status" value="1"/>
</dbReference>
<dbReference type="Pfam" id="PF10414">
    <property type="entry name" value="CysG_dimeriser"/>
    <property type="match status" value="1"/>
</dbReference>
<protein>
    <submittedName>
        <fullName evidence="19">Siroheme synthase</fullName>
    </submittedName>
</protein>
<dbReference type="InterPro" id="IPR000878">
    <property type="entry name" value="4pyrrol_Mease"/>
</dbReference>
<comment type="caution">
    <text evidence="19">The sequence shown here is derived from an EMBL/GenBank/DDBJ whole genome shotgun (WGS) entry which is preliminary data.</text>
</comment>
<evidence type="ECO:0000256" key="7">
    <source>
        <dbReference type="ARBA" id="ARBA00023002"/>
    </source>
</evidence>
<dbReference type="AlphaFoldDB" id="A0A0F5LCB4"/>
<keyword evidence="20" id="KW-1185">Reference proteome</keyword>
<dbReference type="InterPro" id="IPR037115">
    <property type="entry name" value="Sirohaem_synt_dimer_dom_sf"/>
</dbReference>
<dbReference type="STRING" id="361041.VW35_05450"/>
<feature type="domain" description="Tetrapyrrole methylase" evidence="16">
    <location>
        <begin position="216"/>
        <end position="426"/>
    </location>
</feature>
<keyword evidence="3" id="KW-0169">Cobalamin biosynthesis</keyword>
<dbReference type="Gene3D" id="1.10.8.210">
    <property type="entry name" value="Sirohaem synthase, dimerisation domain"/>
    <property type="match status" value="1"/>
</dbReference>
<keyword evidence="4 15" id="KW-0489">Methyltransferase</keyword>
<dbReference type="NCBIfam" id="TIGR01469">
    <property type="entry name" value="cobA_cysG_Cterm"/>
    <property type="match status" value="1"/>
</dbReference>
<evidence type="ECO:0000256" key="13">
    <source>
        <dbReference type="ARBA" id="ARBA00047561"/>
    </source>
</evidence>
<dbReference type="PANTHER" id="PTHR45790:SF3">
    <property type="entry name" value="S-ADENOSYL-L-METHIONINE-DEPENDENT UROPORPHYRINOGEN III METHYLTRANSFERASE, CHLOROPLASTIC"/>
    <property type="match status" value="1"/>
</dbReference>
<dbReference type="FunFam" id="3.40.1010.10:FF:000001">
    <property type="entry name" value="Siroheme synthase"/>
    <property type="match status" value="1"/>
</dbReference>
<dbReference type="InterPro" id="IPR012409">
    <property type="entry name" value="Sirohaem_synth"/>
</dbReference>
<evidence type="ECO:0000256" key="15">
    <source>
        <dbReference type="RuleBase" id="RU003960"/>
    </source>
</evidence>
<dbReference type="Pfam" id="PF13241">
    <property type="entry name" value="NAD_binding_7"/>
    <property type="match status" value="1"/>
</dbReference>
<dbReference type="NCBIfam" id="NF004790">
    <property type="entry name" value="PRK06136.1"/>
    <property type="match status" value="1"/>
</dbReference>
<dbReference type="InterPro" id="IPR019478">
    <property type="entry name" value="Sirohaem_synthase_dimer_dom"/>
</dbReference>
<dbReference type="SUPFAM" id="SSF51735">
    <property type="entry name" value="NAD(P)-binding Rossmann-fold domains"/>
    <property type="match status" value="1"/>
</dbReference>
<dbReference type="GO" id="GO:0043115">
    <property type="term" value="F:precorrin-2 dehydrogenase activity"/>
    <property type="evidence" value="ECO:0007669"/>
    <property type="project" value="UniProtKB-EC"/>
</dbReference>
<dbReference type="SUPFAM" id="SSF53790">
    <property type="entry name" value="Tetrapyrrole methylase"/>
    <property type="match status" value="1"/>
</dbReference>
<dbReference type="PANTHER" id="PTHR45790">
    <property type="entry name" value="SIROHEME SYNTHASE-RELATED"/>
    <property type="match status" value="1"/>
</dbReference>
<evidence type="ECO:0000256" key="10">
    <source>
        <dbReference type="ARBA" id="ARBA00023244"/>
    </source>
</evidence>
<keyword evidence="11" id="KW-0511">Multifunctional enzyme</keyword>
<dbReference type="PATRIC" id="fig|361041.3.peg.404"/>
<evidence type="ECO:0000256" key="9">
    <source>
        <dbReference type="ARBA" id="ARBA00023239"/>
    </source>
</evidence>
<evidence type="ECO:0000256" key="8">
    <source>
        <dbReference type="ARBA" id="ARBA00023027"/>
    </source>
</evidence>
<evidence type="ECO:0000256" key="1">
    <source>
        <dbReference type="ARBA" id="ARBA00005010"/>
    </source>
</evidence>
<dbReference type="NCBIfam" id="NF007922">
    <property type="entry name" value="PRK10637.1"/>
    <property type="match status" value="1"/>
</dbReference>
<dbReference type="InterPro" id="IPR028281">
    <property type="entry name" value="Sirohaem_synthase_central"/>
</dbReference>
<sequence length="464" mass="48364">MTRLNTFPLSYKVKGKRIIIVGGTDEALNKVRLVAKTTASIEIYARQVETDFTGYDLIVFERPLAVGDIDGAALVFVADEGPDGEFAAAEARRLNIPLNVVDVPDQCDFYTPSIVDRAPLSVAISSEGDAPVLARLVRAQIEALLAPGVGKIASLAGGLRQKVESLIHDGAARRRYYEDLVTSPAVERALAQGQGVSEAVKLLESHVATGSGAGVVWLIGAGPGSADLLTLRAQRYLQQADVVVYDQLVPAEVVQMGRRDAEQISVGKSKGNHSFTQGQINALIVRLAGEGKRVARLKSGDPMVFGRAGEEIEALRAAGIGFEIVPGVTSALAAAADTATPVTLRKVSTGLVVATAHGAEDSELAHWAALSLTGLTLALYMGKSIAAETAGRLLAAGAEADLPIGIVVNAGRANSRSYAGNLGELARGAVAFEDGPAVILVGRAVAFGEWVEAVAGELESFKVA</sequence>
<dbReference type="Proteomes" id="UP000033514">
    <property type="component" value="Unassembled WGS sequence"/>
</dbReference>
<organism evidence="19 20">
    <name type="scientific">Devosia soli</name>
    <dbReference type="NCBI Taxonomy" id="361041"/>
    <lineage>
        <taxon>Bacteria</taxon>
        <taxon>Pseudomonadati</taxon>
        <taxon>Pseudomonadota</taxon>
        <taxon>Alphaproteobacteria</taxon>
        <taxon>Hyphomicrobiales</taxon>
        <taxon>Devosiaceae</taxon>
        <taxon>Devosia</taxon>
    </lineage>
</organism>
<dbReference type="InterPro" id="IPR006366">
    <property type="entry name" value="CobA/CysG_C"/>
</dbReference>
<evidence type="ECO:0000256" key="12">
    <source>
        <dbReference type="ARBA" id="ARBA00025705"/>
    </source>
</evidence>
<dbReference type="InterPro" id="IPR036291">
    <property type="entry name" value="NAD(P)-bd_dom_sf"/>
</dbReference>
<dbReference type="GO" id="GO:0051287">
    <property type="term" value="F:NAD binding"/>
    <property type="evidence" value="ECO:0007669"/>
    <property type="project" value="InterPro"/>
</dbReference>
<dbReference type="GO" id="GO:0019354">
    <property type="term" value="P:siroheme biosynthetic process"/>
    <property type="evidence" value="ECO:0007669"/>
    <property type="project" value="UniProtKB-UniPathway"/>
</dbReference>
<dbReference type="OrthoDB" id="9815856at2"/>
<dbReference type="GO" id="GO:0009236">
    <property type="term" value="P:cobalamin biosynthetic process"/>
    <property type="evidence" value="ECO:0007669"/>
    <property type="project" value="UniProtKB-KW"/>
</dbReference>
<comment type="catalytic activity">
    <reaction evidence="13">
        <text>precorrin-2 + NAD(+) = sirohydrochlorin + NADH + 2 H(+)</text>
        <dbReference type="Rhea" id="RHEA:15613"/>
        <dbReference type="ChEBI" id="CHEBI:15378"/>
        <dbReference type="ChEBI" id="CHEBI:57540"/>
        <dbReference type="ChEBI" id="CHEBI:57945"/>
        <dbReference type="ChEBI" id="CHEBI:58351"/>
        <dbReference type="ChEBI" id="CHEBI:58827"/>
        <dbReference type="EC" id="1.3.1.76"/>
    </reaction>
</comment>
<dbReference type="UniPathway" id="UPA00262">
    <property type="reaction ID" value="UER00211"/>
</dbReference>
<keyword evidence="9" id="KW-0456">Lyase</keyword>
<evidence type="ECO:0000256" key="4">
    <source>
        <dbReference type="ARBA" id="ARBA00022603"/>
    </source>
</evidence>
<dbReference type="RefSeq" id="WP_046141986.1">
    <property type="nucleotide sequence ID" value="NZ_LAJG01000014.1"/>
</dbReference>
<evidence type="ECO:0000256" key="5">
    <source>
        <dbReference type="ARBA" id="ARBA00022679"/>
    </source>
</evidence>
<proteinExistence type="inferred from homology"/>
<dbReference type="InterPro" id="IPR050161">
    <property type="entry name" value="Siro_Cobalamin_biosynth"/>
</dbReference>
<dbReference type="GO" id="GO:0051266">
    <property type="term" value="F:sirohydrochlorin ferrochelatase activity"/>
    <property type="evidence" value="ECO:0007669"/>
    <property type="project" value="InterPro"/>
</dbReference>
<name>A0A0F5LCB4_9HYPH</name>
<dbReference type="Gene3D" id="3.30.950.10">
    <property type="entry name" value="Methyltransferase, Cobalt-precorrin-4 Transmethylase, Domain 2"/>
    <property type="match status" value="1"/>
</dbReference>
<feature type="active site" description="Proton donor" evidence="14">
    <location>
        <position position="268"/>
    </location>
</feature>
<comment type="pathway">
    <text evidence="1">Porphyrin-containing compound metabolism; siroheme biosynthesis; sirohydrochlorin from precorrin-2: step 1/1.</text>
</comment>
<evidence type="ECO:0000256" key="3">
    <source>
        <dbReference type="ARBA" id="ARBA00022573"/>
    </source>
</evidence>
<evidence type="ECO:0000313" key="19">
    <source>
        <dbReference type="EMBL" id="KKB79920.1"/>
    </source>
</evidence>
<accession>A0A0F5LCB4</accession>
<dbReference type="Gene3D" id="3.30.160.110">
    <property type="entry name" value="Siroheme synthase, domain 2"/>
    <property type="match status" value="1"/>
</dbReference>
<dbReference type="PROSITE" id="PS00839">
    <property type="entry name" value="SUMT_1"/>
    <property type="match status" value="1"/>
</dbReference>
<dbReference type="NCBIfam" id="TIGR01470">
    <property type="entry name" value="cysG_Nterm"/>
    <property type="match status" value="1"/>
</dbReference>
<feature type="active site" description="Proton acceptor" evidence="14">
    <location>
        <position position="246"/>
    </location>
</feature>
<evidence type="ECO:0000256" key="2">
    <source>
        <dbReference type="ARBA" id="ARBA00005879"/>
    </source>
</evidence>
<dbReference type="InterPro" id="IPR014776">
    <property type="entry name" value="4pyrrole_Mease_sub2"/>
</dbReference>
<dbReference type="Pfam" id="PF14824">
    <property type="entry name" value="Sirohm_synth_M"/>
    <property type="match status" value="1"/>
</dbReference>
<dbReference type="Pfam" id="PF00590">
    <property type="entry name" value="TP_methylase"/>
    <property type="match status" value="1"/>
</dbReference>
<evidence type="ECO:0000256" key="14">
    <source>
        <dbReference type="PIRSR" id="PIRSR036426-1"/>
    </source>
</evidence>
<dbReference type="GO" id="GO:0004851">
    <property type="term" value="F:uroporphyrin-III C-methyltransferase activity"/>
    <property type="evidence" value="ECO:0007669"/>
    <property type="project" value="InterPro"/>
</dbReference>